<sequence>MLAGAVPFSAERARQYRAAGLWNGSTFPAMLHDSVLRRGEHVAVVDASGRSLTYRQLEHASLVVAARMRAAGVGDRDRVVLQLPNVLEFLPVLFGVFWIGAVPVFALPAHRRESIAHFVRHADAVALITVERHLRDPLGDVARAVQEELRGEGRELLVITHPEQLMEEPADGVGEELTRCAAIDAEDVAFLQLSGGTTGTPKLIPRTSDDYMLTLRLSDEICAVDQDAVYLAALPIAHNFTMSSPGVLGTLLAGGTVVVAPTPAPDVCLPLIRRERVTITALVPPMALLWARHVPQDPDVLASLRTLLIGGAKLTDAAAERIAAAMPCRLQQVFGMAEGLVNYTRLDDPLEVVLHTQGRPMSEHDEIRIVDEQDRPVPRGTVGDLLTRGPYTINGYYRAEETNRVSFTSDGFYRTGDLVRMREDGCLVVEGRSKDLINRAGEKIVAAHVEDVLLRDRRILDVLVVPVPDDVLGERVVAVLRLQGHALPADALEPAPAEVARRVRRQVRDSGLPAFCAPDECVLAGDFPMTAVGKSSRRDLRRMLARRIASAAS</sequence>
<protein>
    <submittedName>
        <fullName evidence="4">AMP-binding protein</fullName>
    </submittedName>
</protein>
<dbReference type="InterPro" id="IPR050237">
    <property type="entry name" value="ATP-dep_AMP-bd_enzyme"/>
</dbReference>
<dbReference type="Gene3D" id="3.30.300.30">
    <property type="match status" value="1"/>
</dbReference>
<dbReference type="RefSeq" id="WP_158036210.1">
    <property type="nucleotide sequence ID" value="NZ_BAAAZV010000017.1"/>
</dbReference>
<keyword evidence="1" id="KW-0436">Ligase</keyword>
<reference evidence="4 5" key="1">
    <citation type="submission" date="2019-09" db="EMBL/GenBank/DDBJ databases">
        <title>Phylogeny of genus Pseudoclavibacter and closely related genus.</title>
        <authorList>
            <person name="Li Y."/>
        </authorList>
    </citation>
    <scope>NUCLEOTIDE SEQUENCE [LARGE SCALE GENOMIC DNA]</scope>
    <source>
        <strain evidence="4 5">JCM 16921</strain>
    </source>
</reference>
<dbReference type="PANTHER" id="PTHR43767:SF10">
    <property type="entry name" value="SURFACTIN SYNTHASE SUBUNIT 1"/>
    <property type="match status" value="1"/>
</dbReference>
<feature type="domain" description="AMP-binding enzyme C-terminal" evidence="3">
    <location>
        <begin position="449"/>
        <end position="534"/>
    </location>
</feature>
<dbReference type="InterPro" id="IPR045851">
    <property type="entry name" value="AMP-bd_C_sf"/>
</dbReference>
<evidence type="ECO:0000256" key="1">
    <source>
        <dbReference type="ARBA" id="ARBA00022598"/>
    </source>
</evidence>
<dbReference type="InterPro" id="IPR000873">
    <property type="entry name" value="AMP-dep_synth/lig_dom"/>
</dbReference>
<dbReference type="OrthoDB" id="9803968at2"/>
<dbReference type="InterPro" id="IPR020845">
    <property type="entry name" value="AMP-binding_CS"/>
</dbReference>
<keyword evidence="5" id="KW-1185">Reference proteome</keyword>
<accession>A0A7C8FIS2</accession>
<evidence type="ECO:0000313" key="5">
    <source>
        <dbReference type="Proteomes" id="UP000481339"/>
    </source>
</evidence>
<dbReference type="Gene3D" id="2.30.38.10">
    <property type="entry name" value="Luciferase, Domain 3"/>
    <property type="match status" value="1"/>
</dbReference>
<dbReference type="PROSITE" id="PS00455">
    <property type="entry name" value="AMP_BINDING"/>
    <property type="match status" value="1"/>
</dbReference>
<name>A0A7C8FIS2_9MICO</name>
<dbReference type="InterPro" id="IPR025110">
    <property type="entry name" value="AMP-bd_C"/>
</dbReference>
<dbReference type="PANTHER" id="PTHR43767">
    <property type="entry name" value="LONG-CHAIN-FATTY-ACID--COA LIGASE"/>
    <property type="match status" value="1"/>
</dbReference>
<evidence type="ECO:0000259" key="2">
    <source>
        <dbReference type="Pfam" id="PF00501"/>
    </source>
</evidence>
<dbReference type="Pfam" id="PF13193">
    <property type="entry name" value="AMP-binding_C"/>
    <property type="match status" value="1"/>
</dbReference>
<evidence type="ECO:0000313" key="4">
    <source>
        <dbReference type="EMBL" id="KAB1632432.1"/>
    </source>
</evidence>
<dbReference type="FunFam" id="2.30.38.10:FF:000003">
    <property type="entry name" value="Vibriobactin-specific 2,3-dihydroxybenzoate-AMP ligase"/>
    <property type="match status" value="1"/>
</dbReference>
<dbReference type="Proteomes" id="UP000481339">
    <property type="component" value="Unassembled WGS sequence"/>
</dbReference>
<dbReference type="AlphaFoldDB" id="A0A7C8FIS2"/>
<gene>
    <name evidence="4" type="ORF">F8O02_05390</name>
</gene>
<dbReference type="Pfam" id="PF00501">
    <property type="entry name" value="AMP-binding"/>
    <property type="match status" value="1"/>
</dbReference>
<dbReference type="EMBL" id="WBKA01000003">
    <property type="protein sequence ID" value="KAB1632432.1"/>
    <property type="molecule type" value="Genomic_DNA"/>
</dbReference>
<feature type="domain" description="AMP-dependent synthetase/ligase" evidence="2">
    <location>
        <begin position="33"/>
        <end position="397"/>
    </location>
</feature>
<organism evidence="4 5">
    <name type="scientific">Pseudoclavibacter caeni</name>
    <dbReference type="NCBI Taxonomy" id="908846"/>
    <lineage>
        <taxon>Bacteria</taxon>
        <taxon>Bacillati</taxon>
        <taxon>Actinomycetota</taxon>
        <taxon>Actinomycetes</taxon>
        <taxon>Micrococcales</taxon>
        <taxon>Microbacteriaceae</taxon>
        <taxon>Pseudoclavibacter</taxon>
    </lineage>
</organism>
<comment type="caution">
    <text evidence="4">The sequence shown here is derived from an EMBL/GenBank/DDBJ whole genome shotgun (WGS) entry which is preliminary data.</text>
</comment>
<dbReference type="SUPFAM" id="SSF56801">
    <property type="entry name" value="Acetyl-CoA synthetase-like"/>
    <property type="match status" value="1"/>
</dbReference>
<dbReference type="GO" id="GO:0016877">
    <property type="term" value="F:ligase activity, forming carbon-sulfur bonds"/>
    <property type="evidence" value="ECO:0007669"/>
    <property type="project" value="UniProtKB-ARBA"/>
</dbReference>
<dbReference type="Gene3D" id="3.40.50.980">
    <property type="match status" value="2"/>
</dbReference>
<proteinExistence type="predicted"/>
<evidence type="ECO:0000259" key="3">
    <source>
        <dbReference type="Pfam" id="PF13193"/>
    </source>
</evidence>